<dbReference type="InterPro" id="IPR050432">
    <property type="entry name" value="FAD-linked_Oxidoreductases_BP"/>
</dbReference>
<keyword evidence="5" id="KW-1185">Reference proteome</keyword>
<protein>
    <recommendedName>
        <fullName evidence="3">FAD-binding PCMH-type domain-containing protein</fullName>
    </recommendedName>
</protein>
<dbReference type="EMBL" id="JANAWD010000071">
    <property type="protein sequence ID" value="KAJ3488230.1"/>
    <property type="molecule type" value="Genomic_DNA"/>
</dbReference>
<dbReference type="SUPFAM" id="SSF56176">
    <property type="entry name" value="FAD-binding/transporter-associated domain-like"/>
    <property type="match status" value="1"/>
</dbReference>
<dbReference type="InterPro" id="IPR016166">
    <property type="entry name" value="FAD-bd_PCMH"/>
</dbReference>
<dbReference type="InterPro" id="IPR016169">
    <property type="entry name" value="FAD-bd_PCMH_sub2"/>
</dbReference>
<reference evidence="4" key="1">
    <citation type="submission" date="2022-07" db="EMBL/GenBank/DDBJ databases">
        <title>Genome Sequence of Physisporinus lineatus.</title>
        <authorList>
            <person name="Buettner E."/>
        </authorList>
    </citation>
    <scope>NUCLEOTIDE SEQUENCE</scope>
    <source>
        <strain evidence="4">VT162</strain>
    </source>
</reference>
<dbReference type="GO" id="GO:0016491">
    <property type="term" value="F:oxidoreductase activity"/>
    <property type="evidence" value="ECO:0007669"/>
    <property type="project" value="UniProtKB-KW"/>
</dbReference>
<accession>A0AAD5YLE8</accession>
<dbReference type="AlphaFoldDB" id="A0AAD5YLE8"/>
<evidence type="ECO:0000256" key="1">
    <source>
        <dbReference type="ARBA" id="ARBA00005466"/>
    </source>
</evidence>
<evidence type="ECO:0000256" key="2">
    <source>
        <dbReference type="ARBA" id="ARBA00023002"/>
    </source>
</evidence>
<keyword evidence="2" id="KW-0560">Oxidoreductase</keyword>
<dbReference type="PANTHER" id="PTHR13878:SF91">
    <property type="entry name" value="FAD BINDING DOMAIN PROTEIN (AFU_ORTHOLOGUE AFUA_6G12070)-RELATED"/>
    <property type="match status" value="1"/>
</dbReference>
<feature type="domain" description="FAD-binding PCMH-type" evidence="3">
    <location>
        <begin position="1"/>
        <end position="148"/>
    </location>
</feature>
<dbReference type="Gene3D" id="3.30.465.10">
    <property type="match status" value="1"/>
</dbReference>
<comment type="caution">
    <text evidence="4">The sequence shown here is derived from an EMBL/GenBank/DDBJ whole genome shotgun (WGS) entry which is preliminary data.</text>
</comment>
<dbReference type="PROSITE" id="PS51387">
    <property type="entry name" value="FAD_PCMH"/>
    <property type="match status" value="1"/>
</dbReference>
<name>A0AAD5YLE8_9APHY</name>
<comment type="similarity">
    <text evidence="1">Belongs to the oxygen-dependent FAD-linked oxidoreductase family.</text>
</comment>
<evidence type="ECO:0000259" key="3">
    <source>
        <dbReference type="PROSITE" id="PS51387"/>
    </source>
</evidence>
<dbReference type="PANTHER" id="PTHR13878">
    <property type="entry name" value="GULONOLACTONE OXIDASE"/>
    <property type="match status" value="1"/>
</dbReference>
<dbReference type="Pfam" id="PF08031">
    <property type="entry name" value="BBE"/>
    <property type="match status" value="1"/>
</dbReference>
<dbReference type="Proteomes" id="UP001212997">
    <property type="component" value="Unassembled WGS sequence"/>
</dbReference>
<dbReference type="GO" id="GO:0071949">
    <property type="term" value="F:FAD binding"/>
    <property type="evidence" value="ECO:0007669"/>
    <property type="project" value="InterPro"/>
</dbReference>
<dbReference type="InterPro" id="IPR012951">
    <property type="entry name" value="BBE"/>
</dbReference>
<evidence type="ECO:0000313" key="5">
    <source>
        <dbReference type="Proteomes" id="UP001212997"/>
    </source>
</evidence>
<dbReference type="InterPro" id="IPR036318">
    <property type="entry name" value="FAD-bd_PCMH-like_sf"/>
</dbReference>
<gene>
    <name evidence="4" type="ORF">NLI96_g2963</name>
</gene>
<evidence type="ECO:0000313" key="4">
    <source>
        <dbReference type="EMBL" id="KAJ3488230.1"/>
    </source>
</evidence>
<proteinExistence type="inferred from homology"/>
<sequence length="435" mass="46236">MKHITFFDTFTPDGGPAFEVYENALNLGAGVQWHDAYDAAHSRNVTIVGGLSVGGSVGAVGGWVQGGGHNPLSPSYGLGMIHLLIFNASLKRSATGVDNVLQFAVVTAKGDHITANSYRNSDIFWALRGGGGGTYGIVTSVTYKTRPSVPIIATSFATIINSIDASPSPVVEKLFTEFIRVSPSLSDAGWGGFAGISPGAVGTSLALQLYLISPTISPTQANDSLAPFFSFAQSLAANSSVEDGGRLEIVTSDVTTFDSFFTWQSTFFQNTGLGQVGFSGETGSRLFSREVIEKDYKKVAQTLLPLPGAGYGLVGGGVVNLRDPSSTGLNPTWRKTLVHAVFGNGWQEGANASQIRQAEEVIKVGIAQLHTIAPDSGAYFNEASLFEPNPEFTFFGSHYEKLKSIKKKYDPADLFLVAKGVGSEDWDASLNCRKY</sequence>
<organism evidence="4 5">
    <name type="scientific">Meripilus lineatus</name>
    <dbReference type="NCBI Taxonomy" id="2056292"/>
    <lineage>
        <taxon>Eukaryota</taxon>
        <taxon>Fungi</taxon>
        <taxon>Dikarya</taxon>
        <taxon>Basidiomycota</taxon>
        <taxon>Agaricomycotina</taxon>
        <taxon>Agaricomycetes</taxon>
        <taxon>Polyporales</taxon>
        <taxon>Meripilaceae</taxon>
        <taxon>Meripilus</taxon>
    </lineage>
</organism>